<dbReference type="GO" id="GO:1902600">
    <property type="term" value="P:proton transmembrane transport"/>
    <property type="evidence" value="ECO:0007669"/>
    <property type="project" value="InterPro"/>
</dbReference>
<feature type="transmembrane region" description="Helical" evidence="7">
    <location>
        <begin position="82"/>
        <end position="100"/>
    </location>
</feature>
<feature type="transmembrane region" description="Helical" evidence="7">
    <location>
        <begin position="170"/>
        <end position="193"/>
    </location>
</feature>
<keyword evidence="9" id="KW-1185">Reference proteome</keyword>
<evidence type="ECO:0000256" key="2">
    <source>
        <dbReference type="ARBA" id="ARBA00007367"/>
    </source>
</evidence>
<protein>
    <submittedName>
        <fullName evidence="10">Sodium/hydrogen exchanger 9B2-like</fullName>
    </submittedName>
</protein>
<feature type="compositionally biased region" description="Polar residues" evidence="6">
    <location>
        <begin position="27"/>
        <end position="36"/>
    </location>
</feature>
<evidence type="ECO:0000256" key="7">
    <source>
        <dbReference type="SAM" id="Phobius"/>
    </source>
</evidence>
<dbReference type="Pfam" id="PF00999">
    <property type="entry name" value="Na_H_Exchanger"/>
    <property type="match status" value="1"/>
</dbReference>
<evidence type="ECO:0000259" key="8">
    <source>
        <dbReference type="Pfam" id="PF00999"/>
    </source>
</evidence>
<feature type="transmembrane region" description="Helical" evidence="7">
    <location>
        <begin position="441"/>
        <end position="460"/>
    </location>
</feature>
<proteinExistence type="inferred from homology"/>
<comment type="subcellular location">
    <subcellularLocation>
        <location evidence="1">Membrane</location>
        <topology evidence="1">Multi-pass membrane protein</topology>
    </subcellularLocation>
</comment>
<sequence>MNLGSADGGEPTEGSNLLSSGEKRPQETPTESSHLQRLRQTFARRPCGSPVSKITDVATDFLLWAMVWSVTIGTFLPGVNPSGIIILLFFAFLGDTLFWLIKLPILPPLPDFLGAMLAGFLIRNIPVISDNVQIEHEWSSSVRSIYLSITLLYVGLQLDSEALKKLKGVCVRLAMGPCLAEACASALLAHFLMGLPWRWGFILGFVLGPASLSIVAPSMLLLVEDGYDVKGVPTFLLDAYSFNTILAITGFNMCLGITFPTGSTIFNVLRGILEVVTGVATGSLLGAFIHYFPSSDQRVHDWKRIVLVLGFSVLTVFSSVYFGFPGSRGLCTFVMAFLAGIGWTRNKVNFILSSVHSYFLIRLLFHSKCCLCVATLGVAVLMRILTAFLMVCFAGFNIKEKIFISFAWLPKATMQVALGSVALDTARSYGDTQLEDYGMDVLTVAFLAILITAPIGRPLISLLGPRLLQKTKHQSKDEVVQGEPSEQVSR</sequence>
<evidence type="ECO:0000313" key="10">
    <source>
        <dbReference type="RefSeq" id="XP_023590476.1"/>
    </source>
</evidence>
<dbReference type="InterPro" id="IPR006153">
    <property type="entry name" value="Cation/H_exchanger_TM"/>
</dbReference>
<feature type="transmembrane region" description="Helical" evidence="7">
    <location>
        <begin position="305"/>
        <end position="324"/>
    </location>
</feature>
<dbReference type="AlphaFoldDB" id="A0A2Y9RAH7"/>
<name>A0A2Y9RAH7_TRIMA</name>
<dbReference type="GeneID" id="101352376"/>
<feature type="transmembrane region" description="Helical" evidence="7">
    <location>
        <begin position="54"/>
        <end position="76"/>
    </location>
</feature>
<dbReference type="PANTHER" id="PTHR31102:SF14">
    <property type="entry name" value="SODIUM_HYDROGEN EXCHANGER 9B2"/>
    <property type="match status" value="1"/>
</dbReference>
<dbReference type="Proteomes" id="UP000248480">
    <property type="component" value="Unplaced"/>
</dbReference>
<keyword evidence="4 7" id="KW-1133">Transmembrane helix</keyword>
<feature type="transmembrane region" description="Helical" evidence="7">
    <location>
        <begin position="199"/>
        <end position="223"/>
    </location>
</feature>
<dbReference type="GO" id="GO:0016020">
    <property type="term" value="C:membrane"/>
    <property type="evidence" value="ECO:0007669"/>
    <property type="project" value="UniProtKB-SubCell"/>
</dbReference>
<dbReference type="InParanoid" id="A0A2Y9RAH7"/>
<feature type="transmembrane region" description="Helical" evidence="7">
    <location>
        <begin position="235"/>
        <end position="259"/>
    </location>
</feature>
<dbReference type="PANTHER" id="PTHR31102">
    <property type="match status" value="1"/>
</dbReference>
<gene>
    <name evidence="10" type="primary">LOC101352376</name>
</gene>
<comment type="similarity">
    <text evidence="2">Belongs to the monovalent cation:proton antiporter 1 (CPA1) transporter (TC 2.A.36) family.</text>
</comment>
<dbReference type="InterPro" id="IPR051843">
    <property type="entry name" value="CPA1_transporter"/>
</dbReference>
<dbReference type="GO" id="GO:0015297">
    <property type="term" value="F:antiporter activity"/>
    <property type="evidence" value="ECO:0007669"/>
    <property type="project" value="InterPro"/>
</dbReference>
<evidence type="ECO:0000256" key="4">
    <source>
        <dbReference type="ARBA" id="ARBA00022989"/>
    </source>
</evidence>
<reference evidence="10" key="1">
    <citation type="submission" date="2025-08" db="UniProtKB">
        <authorList>
            <consortium name="RefSeq"/>
        </authorList>
    </citation>
    <scope>IDENTIFICATION</scope>
</reference>
<dbReference type="RefSeq" id="XP_023590476.1">
    <property type="nucleotide sequence ID" value="XM_023734708.1"/>
</dbReference>
<feature type="transmembrane region" description="Helical" evidence="7">
    <location>
        <begin position="271"/>
        <end position="293"/>
    </location>
</feature>
<evidence type="ECO:0000256" key="3">
    <source>
        <dbReference type="ARBA" id="ARBA00022692"/>
    </source>
</evidence>
<dbReference type="KEGG" id="tmu:101352376"/>
<feature type="region of interest" description="Disordered" evidence="6">
    <location>
        <begin position="1"/>
        <end position="36"/>
    </location>
</feature>
<keyword evidence="5 7" id="KW-0472">Membrane</keyword>
<keyword evidence="3 7" id="KW-0812">Transmembrane</keyword>
<evidence type="ECO:0000256" key="1">
    <source>
        <dbReference type="ARBA" id="ARBA00004141"/>
    </source>
</evidence>
<organism evidence="9 10">
    <name type="scientific">Trichechus manatus latirostris</name>
    <name type="common">Florida manatee</name>
    <dbReference type="NCBI Taxonomy" id="127582"/>
    <lineage>
        <taxon>Eukaryota</taxon>
        <taxon>Metazoa</taxon>
        <taxon>Chordata</taxon>
        <taxon>Craniata</taxon>
        <taxon>Vertebrata</taxon>
        <taxon>Euteleostomi</taxon>
        <taxon>Mammalia</taxon>
        <taxon>Eutheria</taxon>
        <taxon>Afrotheria</taxon>
        <taxon>Sirenia</taxon>
        <taxon>Trichechidae</taxon>
        <taxon>Trichechus</taxon>
    </lineage>
</organism>
<evidence type="ECO:0000313" key="9">
    <source>
        <dbReference type="Proteomes" id="UP000248480"/>
    </source>
</evidence>
<feature type="transmembrane region" description="Helical" evidence="7">
    <location>
        <begin position="369"/>
        <end position="396"/>
    </location>
</feature>
<feature type="domain" description="Cation/H+ exchanger transmembrane" evidence="8">
    <location>
        <begin position="100"/>
        <end position="454"/>
    </location>
</feature>
<evidence type="ECO:0000256" key="6">
    <source>
        <dbReference type="SAM" id="MobiDB-lite"/>
    </source>
</evidence>
<accession>A0A2Y9RAH7</accession>
<evidence type="ECO:0000256" key="5">
    <source>
        <dbReference type="ARBA" id="ARBA00023136"/>
    </source>
</evidence>